<evidence type="ECO:0000256" key="6">
    <source>
        <dbReference type="ARBA" id="ARBA00022723"/>
    </source>
</evidence>
<dbReference type="PANTHER" id="PTHR30313:SF2">
    <property type="entry name" value="DNA PRIMASE"/>
    <property type="match status" value="1"/>
</dbReference>
<dbReference type="InterPro" id="IPR019475">
    <property type="entry name" value="DNA_primase_DnaB-bd"/>
</dbReference>
<accession>A0A7G1Q753</accession>
<dbReference type="SMART" id="SM00493">
    <property type="entry name" value="TOPRIM"/>
    <property type="match status" value="1"/>
</dbReference>
<keyword evidence="10 12" id="KW-0238">DNA-binding</keyword>
<reference evidence="16 17" key="1">
    <citation type="submission" date="2020-03" db="EMBL/GenBank/DDBJ databases">
        <authorList>
            <person name="Picone N."/>
        </authorList>
    </citation>
    <scope>NUCLEOTIDE SEQUENCE [LARGE SCALE GENOMIC DNA]</scope>
    <source>
        <strain evidence="16">NSCAC1</strain>
    </source>
</reference>
<dbReference type="Gene3D" id="3.40.1360.10">
    <property type="match status" value="1"/>
</dbReference>
<dbReference type="SMART" id="SM00400">
    <property type="entry name" value="ZnF_CHCC"/>
    <property type="match status" value="1"/>
</dbReference>
<dbReference type="Gene3D" id="1.10.860.10">
    <property type="entry name" value="DNAb Helicase, Chain A"/>
    <property type="match status" value="1"/>
</dbReference>
<comment type="cofactor">
    <cofactor evidence="12 13 14">
        <name>Zn(2+)</name>
        <dbReference type="ChEBI" id="CHEBI:29105"/>
    </cofactor>
    <text evidence="12 13 14">Binds 1 zinc ion per monomer.</text>
</comment>
<evidence type="ECO:0000256" key="8">
    <source>
        <dbReference type="ARBA" id="ARBA00022833"/>
    </source>
</evidence>
<evidence type="ECO:0000256" key="10">
    <source>
        <dbReference type="ARBA" id="ARBA00023125"/>
    </source>
</evidence>
<dbReference type="HAMAP" id="MF_00974">
    <property type="entry name" value="DNA_primase_DnaG"/>
    <property type="match status" value="1"/>
</dbReference>
<dbReference type="InterPro" id="IPR030846">
    <property type="entry name" value="DnaG_bac"/>
</dbReference>
<keyword evidence="5 12" id="KW-0235">DNA replication</keyword>
<dbReference type="InterPro" id="IPR013264">
    <property type="entry name" value="DNAG_N"/>
</dbReference>
<dbReference type="InterPro" id="IPR013173">
    <property type="entry name" value="DNA_primase_DnaG_DnaB-bd_dom"/>
</dbReference>
<comment type="subunit">
    <text evidence="12">Monomer. Interacts with DnaB.</text>
</comment>
<dbReference type="InterPro" id="IPR034151">
    <property type="entry name" value="TOPRIM_DnaG_bac"/>
</dbReference>
<dbReference type="SUPFAM" id="SSF57783">
    <property type="entry name" value="Zinc beta-ribbon"/>
    <property type="match status" value="1"/>
</dbReference>
<keyword evidence="11 12" id="KW-0804">Transcription</keyword>
<evidence type="ECO:0000256" key="1">
    <source>
        <dbReference type="ARBA" id="ARBA00022478"/>
    </source>
</evidence>
<keyword evidence="7 12" id="KW-0863">Zinc-finger</keyword>
<evidence type="ECO:0000256" key="12">
    <source>
        <dbReference type="HAMAP-Rule" id="MF_00974"/>
    </source>
</evidence>
<dbReference type="SMART" id="SM00766">
    <property type="entry name" value="DnaG_DnaB_bind"/>
    <property type="match status" value="1"/>
</dbReference>
<dbReference type="FunFam" id="3.40.1360.10:FF:000002">
    <property type="entry name" value="DNA primase"/>
    <property type="match status" value="1"/>
</dbReference>
<keyword evidence="4 12" id="KW-0548">Nucleotidyltransferase</keyword>
<comment type="similarity">
    <text evidence="12 13">Belongs to the DnaG primase family.</text>
</comment>
<dbReference type="GO" id="GO:0000428">
    <property type="term" value="C:DNA-directed RNA polymerase complex"/>
    <property type="evidence" value="ECO:0007669"/>
    <property type="project" value="UniProtKB-KW"/>
</dbReference>
<dbReference type="Pfam" id="PF01807">
    <property type="entry name" value="Zn_ribbon_DnaG"/>
    <property type="match status" value="1"/>
</dbReference>
<evidence type="ECO:0000256" key="13">
    <source>
        <dbReference type="PIRNR" id="PIRNR002811"/>
    </source>
</evidence>
<evidence type="ECO:0000256" key="9">
    <source>
        <dbReference type="ARBA" id="ARBA00022842"/>
    </source>
</evidence>
<evidence type="ECO:0000256" key="7">
    <source>
        <dbReference type="ARBA" id="ARBA00022771"/>
    </source>
</evidence>
<dbReference type="InterPro" id="IPR006171">
    <property type="entry name" value="TOPRIM_dom"/>
</dbReference>
<dbReference type="GO" id="GO:1990077">
    <property type="term" value="C:primosome complex"/>
    <property type="evidence" value="ECO:0007669"/>
    <property type="project" value="UniProtKB-KW"/>
</dbReference>
<keyword evidence="17" id="KW-1185">Reference proteome</keyword>
<comment type="catalytic activity">
    <reaction evidence="12">
        <text>ssDNA + n NTP = ssDNA/pppN(pN)n-1 hybrid + (n-1) diphosphate.</text>
        <dbReference type="EC" id="2.7.7.101"/>
    </reaction>
</comment>
<dbReference type="Pfam" id="PF08278">
    <property type="entry name" value="DnaG_DnaB_bind"/>
    <property type="match status" value="1"/>
</dbReference>
<sequence length="576" mass="65561">MKGKIPQAFIDDLIERTDIVSLIGSRVTLRKSGHQYIACCPFHNEKTPSFTVSPQKQFYHCFGCGTHGTAISFLIAFDHLNFVEAIEELARQAGMLIPGENKQFLSSNQKLYDLLAFSANFYAAQLKKYINNPYIKAFIQKRELTYSIIDKFQIGLALPYWDNLLKAIPSPLKPYIEPSGLIIDKGETHSYDRFRNRFIFSIHNRQGKVIGFGGRLLENHPTYPKYLNSPETPLFHKRKELYGLYQVIQASHSHKKLLVVEGYMDVLTLFNYGIEYVVATLGTATTVDHLTRLFQITSTIVFCFDGDNAGKKAAWHALETVLPLLNQGREVQFIFLPHGEDPDSLVRSKGRSTFEEYVKGAQPLSEVLLNTIKEKVNLYSIDGRARFIELIWPLIRKIPSGIYQDMLLIHLAEIAKIEYDVLVNRLRAKNNSTITVQELKKNKNKENISTPAQKILTILIQNPHLITLVPKDFSLDGVVELDVELLNNIIKLLIDKPNLNTAALLEYWRNSELYPYLGQLVKKELFITDEDIAIELESTINCLRKQIAGKQATILANHLALSDTEQNELRALLAVK</sequence>
<keyword evidence="2 12" id="KW-0639">Primosome</keyword>
<evidence type="ECO:0000256" key="4">
    <source>
        <dbReference type="ARBA" id="ARBA00022695"/>
    </source>
</evidence>
<protein>
    <recommendedName>
        <fullName evidence="12 13">DNA primase</fullName>
        <ecNumber evidence="12">2.7.7.101</ecNumber>
    </recommendedName>
</protein>
<dbReference type="GO" id="GO:0008270">
    <property type="term" value="F:zinc ion binding"/>
    <property type="evidence" value="ECO:0007669"/>
    <property type="project" value="UniProtKB-UniRule"/>
</dbReference>
<evidence type="ECO:0000313" key="16">
    <source>
        <dbReference type="EMBL" id="CAB1274150.1"/>
    </source>
</evidence>
<dbReference type="RefSeq" id="WP_197744440.1">
    <property type="nucleotide sequence ID" value="NZ_LR778175.1"/>
</dbReference>
<dbReference type="Gene3D" id="3.90.580.10">
    <property type="entry name" value="Zinc finger, CHC2-type domain"/>
    <property type="match status" value="1"/>
</dbReference>
<keyword evidence="9" id="KW-0460">Magnesium</keyword>
<dbReference type="SUPFAM" id="SSF117023">
    <property type="entry name" value="DNA primase DnaG, C-terminal domain"/>
    <property type="match status" value="1"/>
</dbReference>
<dbReference type="InterPro" id="IPR002694">
    <property type="entry name" value="Znf_CHC2"/>
</dbReference>
<dbReference type="PIRSF" id="PIRSF002811">
    <property type="entry name" value="DnaG"/>
    <property type="match status" value="1"/>
</dbReference>
<dbReference type="GO" id="GO:0006269">
    <property type="term" value="P:DNA replication, synthesis of primer"/>
    <property type="evidence" value="ECO:0007669"/>
    <property type="project" value="UniProtKB-UniRule"/>
</dbReference>
<dbReference type="GO" id="GO:0005737">
    <property type="term" value="C:cytoplasm"/>
    <property type="evidence" value="ECO:0007669"/>
    <property type="project" value="TreeGrafter"/>
</dbReference>
<dbReference type="NCBIfam" id="TIGR01391">
    <property type="entry name" value="dnaG"/>
    <property type="match status" value="1"/>
</dbReference>
<dbReference type="EC" id="2.7.7.101" evidence="12"/>
<feature type="zinc finger region" description="CHC2-type" evidence="12 14">
    <location>
        <begin position="40"/>
        <end position="64"/>
    </location>
</feature>
<keyword evidence="1 12" id="KW-0240">DNA-directed RNA polymerase</keyword>
<dbReference type="AlphaFoldDB" id="A0A7G1Q753"/>
<evidence type="ECO:0000313" key="17">
    <source>
        <dbReference type="Proteomes" id="UP000516072"/>
    </source>
</evidence>
<evidence type="ECO:0000256" key="2">
    <source>
        <dbReference type="ARBA" id="ARBA00022515"/>
    </source>
</evidence>
<dbReference type="KEGG" id="ntg:NSCAC_0027"/>
<comment type="function">
    <text evidence="12 13">RNA polymerase that catalyzes the synthesis of short RNA molecules used as primers for DNA polymerase during DNA replication.</text>
</comment>
<proteinExistence type="inferred from homology"/>
<keyword evidence="8 12" id="KW-0862">Zinc</keyword>
<organism evidence="16 17">
    <name type="scientific">Candidatus Nitrosacidococcus tergens</name>
    <dbReference type="NCBI Taxonomy" id="553981"/>
    <lineage>
        <taxon>Bacteria</taxon>
        <taxon>Pseudomonadati</taxon>
        <taxon>Pseudomonadota</taxon>
        <taxon>Gammaproteobacteria</taxon>
        <taxon>Chromatiales</taxon>
        <taxon>Chromatiaceae</taxon>
        <taxon>Candidatus Nitrosacidococcus</taxon>
    </lineage>
</organism>
<dbReference type="Gene3D" id="1.20.50.20">
    <property type="entry name" value="DnaG, RNA polymerase domain, helical bundle"/>
    <property type="match status" value="1"/>
</dbReference>
<dbReference type="InterPro" id="IPR037068">
    <property type="entry name" value="DNA_primase_core_N_sf"/>
</dbReference>
<dbReference type="InterPro" id="IPR036977">
    <property type="entry name" value="DNA_primase_Znf_CHC2"/>
</dbReference>
<dbReference type="Proteomes" id="UP000516072">
    <property type="component" value="Chromosome"/>
</dbReference>
<dbReference type="PROSITE" id="PS50880">
    <property type="entry name" value="TOPRIM"/>
    <property type="match status" value="1"/>
</dbReference>
<dbReference type="Pfam" id="PF08275">
    <property type="entry name" value="DNAG_N"/>
    <property type="match status" value="1"/>
</dbReference>
<dbReference type="SUPFAM" id="SSF56731">
    <property type="entry name" value="DNA primase core"/>
    <property type="match status" value="1"/>
</dbReference>
<dbReference type="GO" id="GO:0003677">
    <property type="term" value="F:DNA binding"/>
    <property type="evidence" value="ECO:0007669"/>
    <property type="project" value="UniProtKB-KW"/>
</dbReference>
<evidence type="ECO:0000256" key="3">
    <source>
        <dbReference type="ARBA" id="ARBA00022679"/>
    </source>
</evidence>
<evidence type="ECO:0000256" key="14">
    <source>
        <dbReference type="PIRSR" id="PIRSR002811-1"/>
    </source>
</evidence>
<dbReference type="CDD" id="cd03364">
    <property type="entry name" value="TOPRIM_DnaG_primases"/>
    <property type="match status" value="1"/>
</dbReference>
<dbReference type="InterPro" id="IPR016136">
    <property type="entry name" value="DNA_helicase_N/primase_C"/>
</dbReference>
<evidence type="ECO:0000259" key="15">
    <source>
        <dbReference type="PROSITE" id="PS50880"/>
    </source>
</evidence>
<dbReference type="GO" id="GO:0003899">
    <property type="term" value="F:DNA-directed RNA polymerase activity"/>
    <property type="evidence" value="ECO:0007669"/>
    <property type="project" value="UniProtKB-UniRule"/>
</dbReference>
<dbReference type="Pfam" id="PF10410">
    <property type="entry name" value="DnaB_bind"/>
    <property type="match status" value="1"/>
</dbReference>
<gene>
    <name evidence="12 16" type="primary">dnaG</name>
    <name evidence="16" type="ORF">NSCAC_0027</name>
</gene>
<dbReference type="EMBL" id="LR778175">
    <property type="protein sequence ID" value="CAB1274150.1"/>
    <property type="molecule type" value="Genomic_DNA"/>
</dbReference>
<keyword evidence="3 12" id="KW-0808">Transferase</keyword>
<comment type="domain">
    <text evidence="12">Contains an N-terminal zinc-binding domain, a central core domain that contains the primase activity, and a C-terminal DnaB-binding domain.</text>
</comment>
<dbReference type="FunFam" id="3.90.580.10:FF:000001">
    <property type="entry name" value="DNA primase"/>
    <property type="match status" value="1"/>
</dbReference>
<dbReference type="InterPro" id="IPR006295">
    <property type="entry name" value="DNA_primase_DnaG"/>
</dbReference>
<evidence type="ECO:0000256" key="5">
    <source>
        <dbReference type="ARBA" id="ARBA00022705"/>
    </source>
</evidence>
<dbReference type="Gene3D" id="3.90.980.10">
    <property type="entry name" value="DNA primase, catalytic core, N-terminal domain"/>
    <property type="match status" value="1"/>
</dbReference>
<dbReference type="InterPro" id="IPR050219">
    <property type="entry name" value="DnaG_primase"/>
</dbReference>
<dbReference type="Pfam" id="PF13662">
    <property type="entry name" value="Toprim_4"/>
    <property type="match status" value="1"/>
</dbReference>
<keyword evidence="6 12" id="KW-0479">Metal-binding</keyword>
<dbReference type="PANTHER" id="PTHR30313">
    <property type="entry name" value="DNA PRIMASE"/>
    <property type="match status" value="1"/>
</dbReference>
<feature type="domain" description="Toprim" evidence="15">
    <location>
        <begin position="255"/>
        <end position="337"/>
    </location>
</feature>
<evidence type="ECO:0000256" key="11">
    <source>
        <dbReference type="ARBA" id="ARBA00023163"/>
    </source>
</evidence>
<name>A0A7G1Q753_9GAMM</name>